<protein>
    <submittedName>
        <fullName evidence="2">Uncharacterized protein</fullName>
    </submittedName>
</protein>
<comment type="caution">
    <text evidence="2">The sequence shown here is derived from an EMBL/GenBank/DDBJ whole genome shotgun (WGS) entry which is preliminary data.</text>
</comment>
<keyword evidence="3" id="KW-1185">Reference proteome</keyword>
<dbReference type="OrthoDB" id="2506225at2759"/>
<proteinExistence type="predicted"/>
<organism evidence="2 3">
    <name type="scientific">Puccinia coronata f. sp. avenae</name>
    <dbReference type="NCBI Taxonomy" id="200324"/>
    <lineage>
        <taxon>Eukaryota</taxon>
        <taxon>Fungi</taxon>
        <taxon>Dikarya</taxon>
        <taxon>Basidiomycota</taxon>
        <taxon>Pucciniomycotina</taxon>
        <taxon>Pucciniomycetes</taxon>
        <taxon>Pucciniales</taxon>
        <taxon>Pucciniaceae</taxon>
        <taxon>Puccinia</taxon>
    </lineage>
</organism>
<name>A0A2N5T5C4_9BASI</name>
<evidence type="ECO:0000313" key="2">
    <source>
        <dbReference type="EMBL" id="PLW20674.1"/>
    </source>
</evidence>
<dbReference type="AlphaFoldDB" id="A0A2N5T5C4"/>
<feature type="region of interest" description="Disordered" evidence="1">
    <location>
        <begin position="60"/>
        <end position="80"/>
    </location>
</feature>
<sequence length="191" mass="21118">MTRSPRISPRESLKRTALRRKREAQKSLIRARESLKLLLKSQYPTRRAVEVGDTNSDTAQASRNCVYEPPSNRRRGGGNGAPLLRSPLAYCPVAALVEQVVTQPAWVLFESPSFGSLENAVETPSLDCPIDGLNLSTQPPMSDSEFADGLSKWWAELEDCWDFTLKTQADEANSGSGSTISPEEFLFDLLT</sequence>
<accession>A0A2N5T5C4</accession>
<dbReference type="Proteomes" id="UP000235388">
    <property type="component" value="Unassembled WGS sequence"/>
</dbReference>
<feature type="region of interest" description="Disordered" evidence="1">
    <location>
        <begin position="1"/>
        <end position="25"/>
    </location>
</feature>
<reference evidence="2 3" key="1">
    <citation type="submission" date="2017-11" db="EMBL/GenBank/DDBJ databases">
        <title>De novo assembly and phasing of dikaryotic genomes from two isolates of Puccinia coronata f. sp. avenae, the causal agent of oat crown rust.</title>
        <authorList>
            <person name="Miller M.E."/>
            <person name="Zhang Y."/>
            <person name="Omidvar V."/>
            <person name="Sperschneider J."/>
            <person name="Schwessinger B."/>
            <person name="Raley C."/>
            <person name="Palmer J.M."/>
            <person name="Garnica D."/>
            <person name="Upadhyaya N."/>
            <person name="Rathjen J."/>
            <person name="Taylor J.M."/>
            <person name="Park R.F."/>
            <person name="Dodds P.N."/>
            <person name="Hirsch C.D."/>
            <person name="Kianian S.F."/>
            <person name="Figueroa M."/>
        </authorList>
    </citation>
    <scope>NUCLEOTIDE SEQUENCE [LARGE SCALE GENOMIC DNA]</scope>
    <source>
        <strain evidence="2">12NC29</strain>
    </source>
</reference>
<dbReference type="EMBL" id="PGCJ01000793">
    <property type="protein sequence ID" value="PLW20674.1"/>
    <property type="molecule type" value="Genomic_DNA"/>
</dbReference>
<gene>
    <name evidence="2" type="ORF">PCANC_07406</name>
</gene>
<evidence type="ECO:0000256" key="1">
    <source>
        <dbReference type="SAM" id="MobiDB-lite"/>
    </source>
</evidence>
<evidence type="ECO:0000313" key="3">
    <source>
        <dbReference type="Proteomes" id="UP000235388"/>
    </source>
</evidence>